<dbReference type="STRING" id="283909.R7U1X7"/>
<dbReference type="Pfam" id="PF02541">
    <property type="entry name" value="Ppx-GppA"/>
    <property type="match status" value="1"/>
</dbReference>
<feature type="non-terminal residue" evidence="2">
    <location>
        <position position="1"/>
    </location>
</feature>
<reference evidence="2 4" key="2">
    <citation type="journal article" date="2013" name="Nature">
        <title>Insights into bilaterian evolution from three spiralian genomes.</title>
        <authorList>
            <person name="Simakov O."/>
            <person name="Marletaz F."/>
            <person name="Cho S.J."/>
            <person name="Edsinger-Gonzales E."/>
            <person name="Havlak P."/>
            <person name="Hellsten U."/>
            <person name="Kuo D.H."/>
            <person name="Larsson T."/>
            <person name="Lv J."/>
            <person name="Arendt D."/>
            <person name="Savage R."/>
            <person name="Osoegawa K."/>
            <person name="de Jong P."/>
            <person name="Grimwood J."/>
            <person name="Chapman J.A."/>
            <person name="Shapiro H."/>
            <person name="Aerts A."/>
            <person name="Otillar R.P."/>
            <person name="Terry A.Y."/>
            <person name="Boore J.L."/>
            <person name="Grigoriev I.V."/>
            <person name="Lindberg D.R."/>
            <person name="Seaver E.C."/>
            <person name="Weisblat D.A."/>
            <person name="Putnam N.H."/>
            <person name="Rokhsar D.S."/>
        </authorList>
    </citation>
    <scope>NUCLEOTIDE SEQUENCE</scope>
    <source>
        <strain evidence="2 4">I ESC-2004</strain>
    </source>
</reference>
<gene>
    <name evidence="2" type="ORF">CAPTEDRAFT_188773</name>
</gene>
<dbReference type="OrthoDB" id="2014654at2759"/>
<dbReference type="PANTHER" id="PTHR30005">
    <property type="entry name" value="EXOPOLYPHOSPHATASE"/>
    <property type="match status" value="1"/>
</dbReference>
<sequence>CMLKKAQDLFQKLRTRQEHFKATKVRAIATDTFREAHNAEELVQKIRRTTGIDIRILSLEEEDRMDFFSALTATDNAETPVVWDIGKESFQLIIADPEAGPFAHKGEFGSVNFMEYLKEVVQNKPAKFSGSLSPISTKELDAAISFAKYLARRTPSIIRRELKKEKVQITAIGSVFQESIAVDIAINNGKLLDKGILKKYIQEQILTTNQENDLSLSNAILVLGFMEELEIKRLNISDHNSTLGMLEFPILWH</sequence>
<reference evidence="4" key="1">
    <citation type="submission" date="2012-12" db="EMBL/GenBank/DDBJ databases">
        <authorList>
            <person name="Hellsten U."/>
            <person name="Grimwood J."/>
            <person name="Chapman J.A."/>
            <person name="Shapiro H."/>
            <person name="Aerts A."/>
            <person name="Otillar R.P."/>
            <person name="Terry A.Y."/>
            <person name="Boore J.L."/>
            <person name="Simakov O."/>
            <person name="Marletaz F."/>
            <person name="Cho S.-J."/>
            <person name="Edsinger-Gonzales E."/>
            <person name="Havlak P."/>
            <person name="Kuo D.-H."/>
            <person name="Larsson T."/>
            <person name="Lv J."/>
            <person name="Arendt D."/>
            <person name="Savage R."/>
            <person name="Osoegawa K."/>
            <person name="de Jong P."/>
            <person name="Lindberg D.R."/>
            <person name="Seaver E.C."/>
            <person name="Weisblat D.A."/>
            <person name="Putnam N.H."/>
            <person name="Grigoriev I.V."/>
            <person name="Rokhsar D.S."/>
        </authorList>
    </citation>
    <scope>NUCLEOTIDE SEQUENCE</scope>
    <source>
        <strain evidence="4">I ESC-2004</strain>
    </source>
</reference>
<keyword evidence="4" id="KW-1185">Reference proteome</keyword>
<proteinExistence type="predicted"/>
<dbReference type="InterPro" id="IPR003695">
    <property type="entry name" value="Ppx_GppA_N"/>
</dbReference>
<dbReference type="SUPFAM" id="SSF53067">
    <property type="entry name" value="Actin-like ATPase domain"/>
    <property type="match status" value="1"/>
</dbReference>
<dbReference type="Proteomes" id="UP000014760">
    <property type="component" value="Unassembled WGS sequence"/>
</dbReference>
<dbReference type="HOGENOM" id="CLU_1100764_0_0_1"/>
<dbReference type="Gene3D" id="3.30.420.40">
    <property type="match status" value="1"/>
</dbReference>
<feature type="domain" description="Ppx/GppA phosphatase N-terminal" evidence="1">
    <location>
        <begin position="11"/>
        <end position="212"/>
    </location>
</feature>
<protein>
    <recommendedName>
        <fullName evidence="1">Ppx/GppA phosphatase N-terminal domain-containing protein</fullName>
    </recommendedName>
</protein>
<dbReference type="EMBL" id="KB308493">
    <property type="protein sequence ID" value="ELT97671.1"/>
    <property type="molecule type" value="Genomic_DNA"/>
</dbReference>
<dbReference type="AlphaFoldDB" id="R7U1X7"/>
<dbReference type="EMBL" id="AMQN01027425">
    <property type="status" value="NOT_ANNOTATED_CDS"/>
    <property type="molecule type" value="Genomic_DNA"/>
</dbReference>
<dbReference type="InterPro" id="IPR043129">
    <property type="entry name" value="ATPase_NBD"/>
</dbReference>
<accession>R7U1X7</accession>
<evidence type="ECO:0000259" key="1">
    <source>
        <dbReference type="Pfam" id="PF02541"/>
    </source>
</evidence>
<name>R7U1X7_CAPTE</name>
<dbReference type="Gene3D" id="3.30.420.150">
    <property type="entry name" value="Exopolyphosphatase. Domain 2"/>
    <property type="match status" value="1"/>
</dbReference>
<dbReference type="PANTHER" id="PTHR30005:SF0">
    <property type="entry name" value="RETROGRADE REGULATION PROTEIN 2"/>
    <property type="match status" value="1"/>
</dbReference>
<dbReference type="EnsemblMetazoa" id="CapteT188773">
    <property type="protein sequence ID" value="CapteP188773"/>
    <property type="gene ID" value="CapteG188773"/>
</dbReference>
<dbReference type="GO" id="GO:0006357">
    <property type="term" value="P:regulation of transcription by RNA polymerase II"/>
    <property type="evidence" value="ECO:0007669"/>
    <property type="project" value="TreeGrafter"/>
</dbReference>
<dbReference type="InterPro" id="IPR050273">
    <property type="entry name" value="GppA/Ppx_hydrolase"/>
</dbReference>
<evidence type="ECO:0000313" key="3">
    <source>
        <dbReference type="EnsemblMetazoa" id="CapteP188773"/>
    </source>
</evidence>
<evidence type="ECO:0000313" key="2">
    <source>
        <dbReference type="EMBL" id="ELT97671.1"/>
    </source>
</evidence>
<reference evidence="3" key="3">
    <citation type="submission" date="2015-06" db="UniProtKB">
        <authorList>
            <consortium name="EnsemblMetazoa"/>
        </authorList>
    </citation>
    <scope>IDENTIFICATION</scope>
</reference>
<organism evidence="2">
    <name type="scientific">Capitella teleta</name>
    <name type="common">Polychaete worm</name>
    <dbReference type="NCBI Taxonomy" id="283909"/>
    <lineage>
        <taxon>Eukaryota</taxon>
        <taxon>Metazoa</taxon>
        <taxon>Spiralia</taxon>
        <taxon>Lophotrochozoa</taxon>
        <taxon>Annelida</taxon>
        <taxon>Polychaeta</taxon>
        <taxon>Sedentaria</taxon>
        <taxon>Scolecida</taxon>
        <taxon>Capitellidae</taxon>
        <taxon>Capitella</taxon>
    </lineage>
</organism>
<dbReference type="OMA" id="QVWKGDS"/>
<evidence type="ECO:0000313" key="4">
    <source>
        <dbReference type="Proteomes" id="UP000014760"/>
    </source>
</evidence>